<feature type="coiled-coil region" evidence="1">
    <location>
        <begin position="71"/>
        <end position="147"/>
    </location>
</feature>
<evidence type="ECO:0000259" key="3">
    <source>
        <dbReference type="Pfam" id="PF25298"/>
    </source>
</evidence>
<reference evidence="4" key="1">
    <citation type="submission" date="2017-09" db="EMBL/GenBank/DDBJ databases">
        <title>Contemporary evolution of a Lepidopteran species, Heliothis virescens, in response to modern agricultural practices.</title>
        <authorList>
            <person name="Fritz M.L."/>
            <person name="Deyonke A.M."/>
            <person name="Papanicolaou A."/>
            <person name="Micinski S."/>
            <person name="Westbrook J."/>
            <person name="Gould F."/>
        </authorList>
    </citation>
    <scope>NUCLEOTIDE SEQUENCE [LARGE SCALE GENOMIC DNA]</scope>
    <source>
        <strain evidence="4">HvINT-</strain>
        <tissue evidence="4">Whole body</tissue>
    </source>
</reference>
<dbReference type="InterPro" id="IPR057251">
    <property type="entry name" value="FP_C"/>
</dbReference>
<feature type="compositionally biased region" description="Polar residues" evidence="2">
    <location>
        <begin position="9"/>
        <end position="25"/>
    </location>
</feature>
<proteinExistence type="predicted"/>
<sequence>MASECDQSKIFNDDSTPARNVSTNRGNKRHAKGSPSPTTPSSNIEDIQSIIQDVIKAEFSDMLAQFNEQLVSTMNNELETVKSEMKEMVKSMQFINRQFEDFERNQKASSETIKRLEIENNELKTSLANLNMRINNLEQQSRSNNLEIQCMPETKNENLFNIITQLGKVVNCNVQDKDILHCTRTAKVNSSSTRPKSIVLQLASPRLRDHLLASVIEYNKKNPHDKLHSGHLGFGGQKAPIYVTEHLSPNNKSLHAAARVKAKEMHYKYVWVRNGKIFVRKNDGSEYILIKNINSLSKIV</sequence>
<evidence type="ECO:0000256" key="1">
    <source>
        <dbReference type="SAM" id="Coils"/>
    </source>
</evidence>
<dbReference type="EMBL" id="NWSH01000267">
    <property type="protein sequence ID" value="PCG77878.1"/>
    <property type="molecule type" value="Genomic_DNA"/>
</dbReference>
<keyword evidence="1" id="KW-0175">Coiled coil</keyword>
<dbReference type="AlphaFoldDB" id="A0A2A4K1S6"/>
<name>A0A2A4K1S6_HELVI</name>
<feature type="compositionally biased region" description="Polar residues" evidence="2">
    <location>
        <begin position="35"/>
        <end position="45"/>
    </location>
</feature>
<feature type="domain" description="FP protein C-terminal" evidence="3">
    <location>
        <begin position="248"/>
        <end position="300"/>
    </location>
</feature>
<evidence type="ECO:0000313" key="4">
    <source>
        <dbReference type="EMBL" id="PCG77878.1"/>
    </source>
</evidence>
<dbReference type="PANTHER" id="PTHR11505">
    <property type="entry name" value="L1 TRANSPOSABLE ELEMENT-RELATED"/>
    <property type="match status" value="1"/>
</dbReference>
<organism evidence="4">
    <name type="scientific">Heliothis virescens</name>
    <name type="common">Tobacco budworm moth</name>
    <dbReference type="NCBI Taxonomy" id="7102"/>
    <lineage>
        <taxon>Eukaryota</taxon>
        <taxon>Metazoa</taxon>
        <taxon>Ecdysozoa</taxon>
        <taxon>Arthropoda</taxon>
        <taxon>Hexapoda</taxon>
        <taxon>Insecta</taxon>
        <taxon>Pterygota</taxon>
        <taxon>Neoptera</taxon>
        <taxon>Endopterygota</taxon>
        <taxon>Lepidoptera</taxon>
        <taxon>Glossata</taxon>
        <taxon>Ditrysia</taxon>
        <taxon>Noctuoidea</taxon>
        <taxon>Noctuidae</taxon>
        <taxon>Heliothinae</taxon>
        <taxon>Heliothis</taxon>
    </lineage>
</organism>
<accession>A0A2A4K1S6</accession>
<protein>
    <recommendedName>
        <fullName evidence="3">FP protein C-terminal domain-containing protein</fullName>
    </recommendedName>
</protein>
<gene>
    <name evidence="4" type="ORF">B5V51_6023</name>
</gene>
<evidence type="ECO:0000256" key="2">
    <source>
        <dbReference type="SAM" id="MobiDB-lite"/>
    </source>
</evidence>
<dbReference type="InterPro" id="IPR004244">
    <property type="entry name" value="Transposase_22"/>
</dbReference>
<dbReference type="Pfam" id="PF25298">
    <property type="entry name" value="Baculo_FP_2nd"/>
    <property type="match status" value="1"/>
</dbReference>
<comment type="caution">
    <text evidence="4">The sequence shown here is derived from an EMBL/GenBank/DDBJ whole genome shotgun (WGS) entry which is preliminary data.</text>
</comment>
<feature type="region of interest" description="Disordered" evidence="2">
    <location>
        <begin position="1"/>
        <end position="45"/>
    </location>
</feature>